<reference evidence="2 3" key="1">
    <citation type="submission" date="2017-06" db="EMBL/GenBank/DDBJ databases">
        <title>Sequencing and comparative analysis of myxobacterial genomes.</title>
        <authorList>
            <person name="Rupp O."/>
            <person name="Goesmann A."/>
            <person name="Sogaard-Andersen L."/>
        </authorList>
    </citation>
    <scope>NUCLEOTIDE SEQUENCE [LARGE SCALE GENOMIC DNA]</scope>
    <source>
        <strain evidence="2 3">DSM 14697</strain>
    </source>
</reference>
<name>A0A250JQE2_9BACT</name>
<evidence type="ECO:0000313" key="3">
    <source>
        <dbReference type="Proteomes" id="UP000217343"/>
    </source>
</evidence>
<evidence type="ECO:0000259" key="1">
    <source>
        <dbReference type="Pfam" id="PF07791"/>
    </source>
</evidence>
<dbReference type="AlphaFoldDB" id="A0A250JQE2"/>
<protein>
    <recommendedName>
        <fullName evidence="1">Immunity MXAN-0049 protein domain-containing protein</fullName>
    </recommendedName>
</protein>
<dbReference type="EMBL" id="CP022203">
    <property type="protein sequence ID" value="ATB45717.1"/>
    <property type="molecule type" value="Genomic_DNA"/>
</dbReference>
<sequence length="149" mass="16771">MSFSDHFPDRRKLYDFVRNTVGVLLVSSRVKQVLDDLQVDNTEFLPIVICDHQWRELTGDYGILNVLGSQEAIDMGKSAYDASVLSSEISHVSSLVLTQGKIDPKADIFRARNMMELILISDRVKLAFERAGLTGFRARPAEGFDDMFA</sequence>
<dbReference type="KEGG" id="mmas:MYMAC_001302"/>
<organism evidence="2 3">
    <name type="scientific">Corallococcus macrosporus DSM 14697</name>
    <dbReference type="NCBI Taxonomy" id="1189310"/>
    <lineage>
        <taxon>Bacteria</taxon>
        <taxon>Pseudomonadati</taxon>
        <taxon>Myxococcota</taxon>
        <taxon>Myxococcia</taxon>
        <taxon>Myxococcales</taxon>
        <taxon>Cystobacterineae</taxon>
        <taxon>Myxococcaceae</taxon>
        <taxon>Corallococcus</taxon>
    </lineage>
</organism>
<dbReference type="InterPro" id="IPR012433">
    <property type="entry name" value="Imm11"/>
</dbReference>
<keyword evidence="3" id="KW-1185">Reference proteome</keyword>
<proteinExistence type="predicted"/>
<dbReference type="Proteomes" id="UP000217343">
    <property type="component" value="Chromosome"/>
</dbReference>
<evidence type="ECO:0000313" key="2">
    <source>
        <dbReference type="EMBL" id="ATB45717.1"/>
    </source>
</evidence>
<gene>
    <name evidence="2" type="ORF">MYMAC_001302</name>
</gene>
<dbReference type="Pfam" id="PF07791">
    <property type="entry name" value="Imm11"/>
    <property type="match status" value="1"/>
</dbReference>
<accession>A0A250JQE2</accession>
<feature type="domain" description="Immunity MXAN-0049 protein" evidence="1">
    <location>
        <begin position="8"/>
        <end position="141"/>
    </location>
</feature>